<accession>A0A2D2AXE6</accession>
<reference evidence="1 2" key="1">
    <citation type="submission" date="2017-10" db="EMBL/GenBank/DDBJ databases">
        <title>Genome sequence of Caulobacter mirabilis FWC38.</title>
        <authorList>
            <person name="Fiebig A."/>
            <person name="Crosson S."/>
        </authorList>
    </citation>
    <scope>NUCLEOTIDE SEQUENCE [LARGE SCALE GENOMIC DNA]</scope>
    <source>
        <strain evidence="1 2">FWC 38</strain>
    </source>
</reference>
<dbReference type="OrthoDB" id="796912at2"/>
<protein>
    <submittedName>
        <fullName evidence="1">Uncharacterized protein</fullName>
    </submittedName>
</protein>
<gene>
    <name evidence="1" type="ORF">CSW64_09760</name>
</gene>
<dbReference type="AlphaFoldDB" id="A0A2D2AXE6"/>
<evidence type="ECO:0000313" key="1">
    <source>
        <dbReference type="EMBL" id="ATQ42676.1"/>
    </source>
</evidence>
<dbReference type="RefSeq" id="WP_099621930.1">
    <property type="nucleotide sequence ID" value="NZ_CP024201.1"/>
</dbReference>
<organism evidence="1 2">
    <name type="scientific">Caulobacter mirabilis</name>
    <dbReference type="NCBI Taxonomy" id="69666"/>
    <lineage>
        <taxon>Bacteria</taxon>
        <taxon>Pseudomonadati</taxon>
        <taxon>Pseudomonadota</taxon>
        <taxon>Alphaproteobacteria</taxon>
        <taxon>Caulobacterales</taxon>
        <taxon>Caulobacteraceae</taxon>
        <taxon>Caulobacter</taxon>
    </lineage>
</organism>
<name>A0A2D2AXE6_9CAUL</name>
<proteinExistence type="predicted"/>
<dbReference type="Proteomes" id="UP000228945">
    <property type="component" value="Chromosome"/>
</dbReference>
<sequence length="171" mass="18799">MLDLPEAQWAALKGGYRTPYDPRPAVRALEAGENEDAVWEDLWEEVHHQGDVGDASYVVVVELARLLSEGRSLGWNAYAMAGTIETARLRSAANPAVPLWLSQDYAVAWVRLRDSALAVLPMADEDDLIGPALAVIALQKGLPALARMAVLKESERVRILDDLGWGEREAR</sequence>
<dbReference type="KEGG" id="cmb:CSW64_09760"/>
<evidence type="ECO:0000313" key="2">
    <source>
        <dbReference type="Proteomes" id="UP000228945"/>
    </source>
</evidence>
<keyword evidence="2" id="KW-1185">Reference proteome</keyword>
<dbReference type="EMBL" id="CP024201">
    <property type="protein sequence ID" value="ATQ42676.1"/>
    <property type="molecule type" value="Genomic_DNA"/>
</dbReference>